<comment type="caution">
    <text evidence="3">The sequence shown here is derived from an EMBL/GenBank/DDBJ whole genome shotgun (WGS) entry which is preliminary data.</text>
</comment>
<gene>
    <name evidence="3" type="ORF">L195_g051506</name>
</gene>
<sequence length="98" mass="11017">MSGKVGGQKGSSLSGIPAASRKMVQSLKEIVTNIPDNEIYATLKDCNMDPNEAVSRLLSQDPFHEVKSKREKKKEVQFFYLLVLFFNLLLPFVKIVKS</sequence>
<dbReference type="PANTHER" id="PTHR46445">
    <property type="entry name" value="RNA POLYMERASE II DEGRADATION FACTOR-LIKE PROTEIN (DUF1296)"/>
    <property type="match status" value="1"/>
</dbReference>
<evidence type="ECO:0000256" key="1">
    <source>
        <dbReference type="SAM" id="Phobius"/>
    </source>
</evidence>
<feature type="domain" description="GBF-interacting protein 1 N-terminal" evidence="2">
    <location>
        <begin position="16"/>
        <end position="75"/>
    </location>
</feature>
<dbReference type="CDD" id="cd14279">
    <property type="entry name" value="CUE"/>
    <property type="match status" value="1"/>
</dbReference>
<organism evidence="3 4">
    <name type="scientific">Trifolium pratense</name>
    <name type="common">Red clover</name>
    <dbReference type="NCBI Taxonomy" id="57577"/>
    <lineage>
        <taxon>Eukaryota</taxon>
        <taxon>Viridiplantae</taxon>
        <taxon>Streptophyta</taxon>
        <taxon>Embryophyta</taxon>
        <taxon>Tracheophyta</taxon>
        <taxon>Spermatophyta</taxon>
        <taxon>Magnoliopsida</taxon>
        <taxon>eudicotyledons</taxon>
        <taxon>Gunneridae</taxon>
        <taxon>Pentapetalae</taxon>
        <taxon>rosids</taxon>
        <taxon>fabids</taxon>
        <taxon>Fabales</taxon>
        <taxon>Fabaceae</taxon>
        <taxon>Papilionoideae</taxon>
        <taxon>50 kb inversion clade</taxon>
        <taxon>NPAAA clade</taxon>
        <taxon>Hologalegina</taxon>
        <taxon>IRL clade</taxon>
        <taxon>Trifolieae</taxon>
        <taxon>Trifolium</taxon>
    </lineage>
</organism>
<dbReference type="Proteomes" id="UP000236291">
    <property type="component" value="Unassembled WGS sequence"/>
</dbReference>
<accession>A0A2K3JZY4</accession>
<dbReference type="EMBL" id="ASHM01081070">
    <property type="protein sequence ID" value="PNX59611.1"/>
    <property type="molecule type" value="Genomic_DNA"/>
</dbReference>
<keyword evidence="1" id="KW-1133">Transmembrane helix</keyword>
<protein>
    <submittedName>
        <fullName evidence="3">Serine/threonine-protein kinase pakD-like protein</fullName>
    </submittedName>
</protein>
<keyword evidence="1" id="KW-0812">Transmembrane</keyword>
<dbReference type="InterPro" id="IPR009719">
    <property type="entry name" value="GIP1_N"/>
</dbReference>
<evidence type="ECO:0000313" key="4">
    <source>
        <dbReference type="Proteomes" id="UP000236291"/>
    </source>
</evidence>
<dbReference type="STRING" id="57577.A0A2K3JZY4"/>
<keyword evidence="3" id="KW-0418">Kinase</keyword>
<dbReference type="AlphaFoldDB" id="A0A2K3JZY4"/>
<dbReference type="PANTHER" id="PTHR46445:SF3">
    <property type="entry name" value="RNA POLYMERASE II DEGRADATION FACTOR-LIKE PROTEIN (DUF1296)-RELATED"/>
    <property type="match status" value="1"/>
</dbReference>
<feature type="transmembrane region" description="Helical" evidence="1">
    <location>
        <begin position="78"/>
        <end position="96"/>
    </location>
</feature>
<dbReference type="ExpressionAtlas" id="A0A2K3JZY4">
    <property type="expression patterns" value="baseline"/>
</dbReference>
<reference evidence="3 4" key="1">
    <citation type="journal article" date="2014" name="Am. J. Bot.">
        <title>Genome assembly and annotation for red clover (Trifolium pratense; Fabaceae).</title>
        <authorList>
            <person name="Istvanek J."/>
            <person name="Jaros M."/>
            <person name="Krenek A."/>
            <person name="Repkova J."/>
        </authorList>
    </citation>
    <scope>NUCLEOTIDE SEQUENCE [LARGE SCALE GENOMIC DNA]</scope>
    <source>
        <strain evidence="4">cv. Tatra</strain>
        <tissue evidence="3">Young leaves</tissue>
    </source>
</reference>
<proteinExistence type="predicted"/>
<dbReference type="InterPro" id="IPR009060">
    <property type="entry name" value="UBA-like_sf"/>
</dbReference>
<dbReference type="SUPFAM" id="SSF46934">
    <property type="entry name" value="UBA-like"/>
    <property type="match status" value="1"/>
</dbReference>
<evidence type="ECO:0000313" key="3">
    <source>
        <dbReference type="EMBL" id="PNX59611.1"/>
    </source>
</evidence>
<name>A0A2K3JZY4_TRIPR</name>
<evidence type="ECO:0000259" key="2">
    <source>
        <dbReference type="Pfam" id="PF06972"/>
    </source>
</evidence>
<keyword evidence="1" id="KW-0472">Membrane</keyword>
<dbReference type="Pfam" id="PF06972">
    <property type="entry name" value="GIP1_N"/>
    <property type="match status" value="1"/>
</dbReference>
<reference evidence="3 4" key="2">
    <citation type="journal article" date="2017" name="Front. Plant Sci.">
        <title>Gene Classification and Mining of Molecular Markers Useful in Red Clover (Trifolium pratense) Breeding.</title>
        <authorList>
            <person name="Istvanek J."/>
            <person name="Dluhosova J."/>
            <person name="Dluhos P."/>
            <person name="Patkova L."/>
            <person name="Nedelnik J."/>
            <person name="Repkova J."/>
        </authorList>
    </citation>
    <scope>NUCLEOTIDE SEQUENCE [LARGE SCALE GENOMIC DNA]</scope>
    <source>
        <strain evidence="4">cv. Tatra</strain>
        <tissue evidence="3">Young leaves</tissue>
    </source>
</reference>
<dbReference type="GO" id="GO:0016301">
    <property type="term" value="F:kinase activity"/>
    <property type="evidence" value="ECO:0007669"/>
    <property type="project" value="UniProtKB-KW"/>
</dbReference>
<keyword evidence="3" id="KW-0808">Transferase</keyword>